<dbReference type="Gene3D" id="1.20.5.110">
    <property type="match status" value="1"/>
</dbReference>
<keyword evidence="1" id="KW-0175">Coiled coil</keyword>
<evidence type="ECO:0000313" key="5">
    <source>
        <dbReference type="EMBL" id="ORZ33880.1"/>
    </source>
</evidence>
<feature type="transmembrane region" description="Helical" evidence="3">
    <location>
        <begin position="133"/>
        <end position="152"/>
    </location>
</feature>
<dbReference type="AlphaFoldDB" id="A0A1Y2HH10"/>
<evidence type="ECO:0000256" key="1">
    <source>
        <dbReference type="PROSITE-ProRule" id="PRU00290"/>
    </source>
</evidence>
<comment type="caution">
    <text evidence="5">The sequence shown here is derived from an EMBL/GenBank/DDBJ whole genome shotgun (WGS) entry which is preliminary data.</text>
</comment>
<name>A0A1Y2HH10_9FUNG</name>
<dbReference type="CDD" id="cd15843">
    <property type="entry name" value="R-SNARE"/>
    <property type="match status" value="1"/>
</dbReference>
<evidence type="ECO:0000256" key="3">
    <source>
        <dbReference type="SAM" id="Phobius"/>
    </source>
</evidence>
<dbReference type="PROSITE" id="PS50892">
    <property type="entry name" value="V_SNARE"/>
    <property type="match status" value="1"/>
</dbReference>
<dbReference type="InterPro" id="IPR042855">
    <property type="entry name" value="V_SNARE_CC"/>
</dbReference>
<proteinExistence type="predicted"/>
<evidence type="ECO:0000313" key="6">
    <source>
        <dbReference type="Proteomes" id="UP000193411"/>
    </source>
</evidence>
<feature type="compositionally biased region" description="Low complexity" evidence="2">
    <location>
        <begin position="35"/>
        <end position="46"/>
    </location>
</feature>
<keyword evidence="3" id="KW-0812">Transmembrane</keyword>
<dbReference type="SUPFAM" id="SSF58038">
    <property type="entry name" value="SNARE fusion complex"/>
    <property type="match status" value="1"/>
</dbReference>
<protein>
    <recommendedName>
        <fullName evidence="4">V-SNARE coiled-coil homology domain-containing protein</fullName>
    </recommendedName>
</protein>
<feature type="region of interest" description="Disordered" evidence="2">
    <location>
        <begin position="1"/>
        <end position="69"/>
    </location>
</feature>
<accession>A0A1Y2HH10</accession>
<organism evidence="5 6">
    <name type="scientific">Catenaria anguillulae PL171</name>
    <dbReference type="NCBI Taxonomy" id="765915"/>
    <lineage>
        <taxon>Eukaryota</taxon>
        <taxon>Fungi</taxon>
        <taxon>Fungi incertae sedis</taxon>
        <taxon>Blastocladiomycota</taxon>
        <taxon>Blastocladiomycetes</taxon>
        <taxon>Blastocladiales</taxon>
        <taxon>Catenariaceae</taxon>
        <taxon>Catenaria</taxon>
    </lineage>
</organism>
<evidence type="ECO:0000259" key="4">
    <source>
        <dbReference type="PROSITE" id="PS50892"/>
    </source>
</evidence>
<gene>
    <name evidence="5" type="ORF">BCR44DRAFT_1437214</name>
</gene>
<evidence type="ECO:0000256" key="2">
    <source>
        <dbReference type="SAM" id="MobiDB-lite"/>
    </source>
</evidence>
<keyword evidence="6" id="KW-1185">Reference proteome</keyword>
<keyword evidence="3" id="KW-0472">Membrane</keyword>
<sequence length="157" mass="17638">MFESSRPVSGPPPLPPRTASHVATSAPPLPPRPPSTTVTPTTQLLSNRHESLPGGYGTMSEAQRSRVRSIQRDLDETAEIAHDTIANMLERGEALRDIEKRAVTLLVSGEVFQRNSQNHTQERQTSLRWQRSLFGCALCCVLFVIVCFLFWLRRQPF</sequence>
<dbReference type="Proteomes" id="UP000193411">
    <property type="component" value="Unassembled WGS sequence"/>
</dbReference>
<dbReference type="Pfam" id="PF00957">
    <property type="entry name" value="Synaptobrevin"/>
    <property type="match status" value="1"/>
</dbReference>
<feature type="domain" description="V-SNARE coiled-coil homology" evidence="4">
    <location>
        <begin position="66"/>
        <end position="130"/>
    </location>
</feature>
<reference evidence="5 6" key="1">
    <citation type="submission" date="2016-07" db="EMBL/GenBank/DDBJ databases">
        <title>Pervasive Adenine N6-methylation of Active Genes in Fungi.</title>
        <authorList>
            <consortium name="DOE Joint Genome Institute"/>
            <person name="Mondo S.J."/>
            <person name="Dannebaum R.O."/>
            <person name="Kuo R.C."/>
            <person name="Labutti K."/>
            <person name="Haridas S."/>
            <person name="Kuo A."/>
            <person name="Salamov A."/>
            <person name="Ahrendt S.R."/>
            <person name="Lipzen A."/>
            <person name="Sullivan W."/>
            <person name="Andreopoulos W.B."/>
            <person name="Clum A."/>
            <person name="Lindquist E."/>
            <person name="Daum C."/>
            <person name="Ramamoorthy G.K."/>
            <person name="Gryganskyi A."/>
            <person name="Culley D."/>
            <person name="Magnuson J.K."/>
            <person name="James T.Y."/>
            <person name="O'Malley M.A."/>
            <person name="Stajich J.E."/>
            <person name="Spatafora J.W."/>
            <person name="Visel A."/>
            <person name="Grigoriev I.V."/>
        </authorList>
    </citation>
    <scope>NUCLEOTIDE SEQUENCE [LARGE SCALE GENOMIC DNA]</scope>
    <source>
        <strain evidence="5 6">PL171</strain>
    </source>
</reference>
<dbReference type="EMBL" id="MCFL01000032">
    <property type="protein sequence ID" value="ORZ33880.1"/>
    <property type="molecule type" value="Genomic_DNA"/>
</dbReference>
<keyword evidence="3" id="KW-1133">Transmembrane helix</keyword>